<accession>A0A9P1CZU3</accession>
<feature type="region of interest" description="Disordered" evidence="3">
    <location>
        <begin position="77"/>
        <end position="105"/>
    </location>
</feature>
<protein>
    <submittedName>
        <fullName evidence="6">Maternal protein pumilio</fullName>
    </submittedName>
</protein>
<keyword evidence="7" id="KW-1185">Reference proteome</keyword>
<dbReference type="EMBL" id="CAMXCT020002723">
    <property type="protein sequence ID" value="CAL1153407.1"/>
    <property type="molecule type" value="Genomic_DNA"/>
</dbReference>
<dbReference type="OrthoDB" id="497380at2759"/>
<feature type="repeat" description="Pumilio" evidence="2">
    <location>
        <begin position="215"/>
        <end position="250"/>
    </location>
</feature>
<dbReference type="InterPro" id="IPR016024">
    <property type="entry name" value="ARM-type_fold"/>
</dbReference>
<proteinExistence type="predicted"/>
<dbReference type="EMBL" id="CAMXCT030002723">
    <property type="protein sequence ID" value="CAL4787344.1"/>
    <property type="molecule type" value="Genomic_DNA"/>
</dbReference>
<feature type="non-terminal residue" evidence="5">
    <location>
        <position position="1"/>
    </location>
</feature>
<dbReference type="Gene3D" id="1.25.10.10">
    <property type="entry name" value="Leucine-rich Repeat Variant"/>
    <property type="match status" value="1"/>
</dbReference>
<evidence type="ECO:0000313" key="7">
    <source>
        <dbReference type="Proteomes" id="UP001152797"/>
    </source>
</evidence>
<dbReference type="SMART" id="SM00025">
    <property type="entry name" value="Pumilio"/>
    <property type="match status" value="5"/>
</dbReference>
<dbReference type="SUPFAM" id="SSF48371">
    <property type="entry name" value="ARM repeat"/>
    <property type="match status" value="1"/>
</dbReference>
<reference evidence="6 7" key="2">
    <citation type="submission" date="2024-05" db="EMBL/GenBank/DDBJ databases">
        <authorList>
            <person name="Chen Y."/>
            <person name="Shah S."/>
            <person name="Dougan E. K."/>
            <person name="Thang M."/>
            <person name="Chan C."/>
        </authorList>
    </citation>
    <scope>NUCLEOTIDE SEQUENCE [LARGE SCALE GENOMIC DNA]</scope>
</reference>
<sequence>ELPNRDRRFISMVVPSSADEYEAQWWGQAPQEQIFILVPADQYQCGYMPWAQQNWPMTSPGAWPMDSMVAPCQPQMQMPQMSPQVPKVEPSQAAPAPAPAAPLPPHVAPAPAVPVPAVQPMAVNGTKTSWSDEPIGGEADLEAQENMDDSAAQVIKDTETSERRPTSSAARRLRRKRASERQRQAEADPNPYPEELDMDQLRKRLETDPNGVAGQMRGHVYDLARDPSHCRLLQEVLERCSSREGQRLAEELQGRVWELSTCPHGNFVVQKVISHLSCSASEFIARELQGWAVPAAKNRQACRILCRLLEFRGSGATWDLIDELLKDVGSLCQHSFAHHVIQSVLEHGKAEHKERIADALLLDGFRFATHKHSSYLIEKVLCYCSERDQEKLIRSLGTMPKLLELAKTPYGSFVARALLRDERVNYEGAMRLFKQHQKELEESKHGLRFLLELKLVV</sequence>
<dbReference type="InterPro" id="IPR011989">
    <property type="entry name" value="ARM-like"/>
</dbReference>
<organism evidence="5">
    <name type="scientific">Cladocopium goreaui</name>
    <dbReference type="NCBI Taxonomy" id="2562237"/>
    <lineage>
        <taxon>Eukaryota</taxon>
        <taxon>Sar</taxon>
        <taxon>Alveolata</taxon>
        <taxon>Dinophyceae</taxon>
        <taxon>Suessiales</taxon>
        <taxon>Symbiodiniaceae</taxon>
        <taxon>Cladocopium</taxon>
    </lineage>
</organism>
<gene>
    <name evidence="5" type="ORF">C1SCF055_LOCUS26186</name>
</gene>
<evidence type="ECO:0000256" key="3">
    <source>
        <dbReference type="SAM" id="MobiDB-lite"/>
    </source>
</evidence>
<feature type="region of interest" description="Disordered" evidence="3">
    <location>
        <begin position="155"/>
        <end position="195"/>
    </location>
</feature>
<dbReference type="PROSITE" id="PS50302">
    <property type="entry name" value="PUM"/>
    <property type="match status" value="4"/>
</dbReference>
<evidence type="ECO:0000256" key="2">
    <source>
        <dbReference type="PROSITE-ProRule" id="PRU00317"/>
    </source>
</evidence>
<feature type="repeat" description="Pumilio" evidence="2">
    <location>
        <begin position="323"/>
        <end position="358"/>
    </location>
</feature>
<evidence type="ECO:0000259" key="4">
    <source>
        <dbReference type="PROSITE" id="PS50303"/>
    </source>
</evidence>
<dbReference type="Proteomes" id="UP001152797">
    <property type="component" value="Unassembled WGS sequence"/>
</dbReference>
<dbReference type="GO" id="GO:0003729">
    <property type="term" value="F:mRNA binding"/>
    <property type="evidence" value="ECO:0007669"/>
    <property type="project" value="TreeGrafter"/>
</dbReference>
<dbReference type="GO" id="GO:0010608">
    <property type="term" value="P:post-transcriptional regulation of gene expression"/>
    <property type="evidence" value="ECO:0007669"/>
    <property type="project" value="TreeGrafter"/>
</dbReference>
<dbReference type="PROSITE" id="PS50303">
    <property type="entry name" value="PUM_HD"/>
    <property type="match status" value="1"/>
</dbReference>
<evidence type="ECO:0000313" key="6">
    <source>
        <dbReference type="EMBL" id="CAL4787344.1"/>
    </source>
</evidence>
<dbReference type="PANTHER" id="PTHR12537">
    <property type="entry name" value="RNA BINDING PROTEIN PUMILIO-RELATED"/>
    <property type="match status" value="1"/>
</dbReference>
<evidence type="ECO:0000256" key="1">
    <source>
        <dbReference type="ARBA" id="ARBA00022737"/>
    </source>
</evidence>
<dbReference type="AlphaFoldDB" id="A0A9P1CZU3"/>
<dbReference type="InterPro" id="IPR001313">
    <property type="entry name" value="Pumilio_RNA-bd_rpt"/>
</dbReference>
<dbReference type="EMBL" id="CAMXCT010002723">
    <property type="protein sequence ID" value="CAI4000032.1"/>
    <property type="molecule type" value="Genomic_DNA"/>
</dbReference>
<dbReference type="InterPro" id="IPR033133">
    <property type="entry name" value="PUM-HD"/>
</dbReference>
<feature type="compositionally biased region" description="Basic and acidic residues" evidence="3">
    <location>
        <begin position="156"/>
        <end position="165"/>
    </location>
</feature>
<feature type="compositionally biased region" description="Pro residues" evidence="3">
    <location>
        <begin position="96"/>
        <end position="105"/>
    </location>
</feature>
<evidence type="ECO:0000313" key="5">
    <source>
        <dbReference type="EMBL" id="CAI4000032.1"/>
    </source>
</evidence>
<dbReference type="GO" id="GO:0005737">
    <property type="term" value="C:cytoplasm"/>
    <property type="evidence" value="ECO:0007669"/>
    <property type="project" value="TreeGrafter"/>
</dbReference>
<feature type="compositionally biased region" description="Low complexity" evidence="3">
    <location>
        <begin position="77"/>
        <end position="86"/>
    </location>
</feature>
<name>A0A9P1CZU3_9DINO</name>
<dbReference type="PANTHER" id="PTHR12537:SF12">
    <property type="entry name" value="MATERNAL PROTEIN PUMILIO"/>
    <property type="match status" value="1"/>
</dbReference>
<keyword evidence="1" id="KW-0677">Repeat</keyword>
<reference evidence="5" key="1">
    <citation type="submission" date="2022-10" db="EMBL/GenBank/DDBJ databases">
        <authorList>
            <person name="Chen Y."/>
            <person name="Dougan E. K."/>
            <person name="Chan C."/>
            <person name="Rhodes N."/>
            <person name="Thang M."/>
        </authorList>
    </citation>
    <scope>NUCLEOTIDE SEQUENCE</scope>
</reference>
<feature type="domain" description="PUM-HD" evidence="4">
    <location>
        <begin position="193"/>
        <end position="457"/>
    </location>
</feature>
<dbReference type="Pfam" id="PF00806">
    <property type="entry name" value="PUF"/>
    <property type="match status" value="4"/>
</dbReference>
<feature type="repeat" description="Pumilio" evidence="2">
    <location>
        <begin position="359"/>
        <end position="394"/>
    </location>
</feature>
<comment type="caution">
    <text evidence="5">The sequence shown here is derived from an EMBL/GenBank/DDBJ whole genome shotgun (WGS) entry which is preliminary data.</text>
</comment>
<feature type="repeat" description="Pumilio" evidence="2">
    <location>
        <begin position="251"/>
        <end position="286"/>
    </location>
</feature>